<dbReference type="EMBL" id="CACVAP010000086">
    <property type="protein sequence ID" value="CAA6816588.1"/>
    <property type="molecule type" value="Genomic_DNA"/>
</dbReference>
<sequence>MKLLLSLMIAGTALFAGGDILPVQIMEKPVMQKQAPTRGCYKPNIQKCPECVDVAEICPDNPELPMAQTEPCEVSINR</sequence>
<gene>
    <name evidence="1" type="ORF">HELGO_WM1233</name>
</gene>
<name>A0A6S6TJH5_9BACT</name>
<dbReference type="AlphaFoldDB" id="A0A6S6TJH5"/>
<proteinExistence type="predicted"/>
<evidence type="ECO:0000313" key="1">
    <source>
        <dbReference type="EMBL" id="CAA6816588.1"/>
    </source>
</evidence>
<organism evidence="1">
    <name type="scientific">uncultured Sulfurovum sp</name>
    <dbReference type="NCBI Taxonomy" id="269237"/>
    <lineage>
        <taxon>Bacteria</taxon>
        <taxon>Pseudomonadati</taxon>
        <taxon>Campylobacterota</taxon>
        <taxon>Epsilonproteobacteria</taxon>
        <taxon>Campylobacterales</taxon>
        <taxon>Sulfurovaceae</taxon>
        <taxon>Sulfurovum</taxon>
        <taxon>environmental samples</taxon>
    </lineage>
</organism>
<accession>A0A6S6TJH5</accession>
<protein>
    <submittedName>
        <fullName evidence="1">Uncharacterized protein</fullName>
    </submittedName>
</protein>
<reference evidence="1" key="1">
    <citation type="submission" date="2020-01" db="EMBL/GenBank/DDBJ databases">
        <authorList>
            <person name="Meier V. D."/>
            <person name="Meier V D."/>
        </authorList>
    </citation>
    <scope>NUCLEOTIDE SEQUENCE</scope>
    <source>
        <strain evidence="1">HLG_WM_MAG_06</strain>
    </source>
</reference>